<evidence type="ECO:0000256" key="5">
    <source>
        <dbReference type="ARBA" id="ARBA00023069"/>
    </source>
</evidence>
<reference evidence="14" key="1">
    <citation type="submission" date="2015-05" db="UniProtKB">
        <authorList>
            <consortium name="EnsemblMetazoa"/>
        </authorList>
    </citation>
    <scope>IDENTIFICATION</scope>
</reference>
<dbReference type="GO" id="GO:0003352">
    <property type="term" value="P:regulation of cilium movement"/>
    <property type="evidence" value="ECO:0007669"/>
    <property type="project" value="TreeGrafter"/>
</dbReference>
<accession>T1I3Z0</accession>
<evidence type="ECO:0000259" key="13">
    <source>
        <dbReference type="Pfam" id="PF14772"/>
    </source>
</evidence>
<keyword evidence="4" id="KW-0175">Coiled coil</keyword>
<keyword evidence="2" id="KW-0963">Cytoplasm</keyword>
<dbReference type="GeneID" id="141456855"/>
<sequence>MAPKKKGKANKLARMSEEEKLRYLQHRAAVEEEARRRKEHIISSFMKNKLKHEEAFTRLNTAKINQQWRQTLRGIKNKELHDASETLRQVFEVALKTKNKIIKNLITDLNDAQKLHCLAVQTHLESIDKIINIQEDRLMNVSNHYVVTRDRKVVQTKKEKARIEMNYKKDTADFERALFWEKKCNEDKYNELNKLGTDYRNDIMYQMMCDYRKEETENQEIITTLEEELKNIVKEYHYVFKPFKGHYKQLMEWNDQHMGSYVRNKLLIRNYEDLIEKLQSRQKSAENKAINEINYLEKQVEEKKLLCRNLKKQVEKENMEAEKKLNHLSRISNITIKQLEVHAKKFESIASIMKNTNKFLTEKELVLLSFRNPVISTSDNGKTKMEDMKHFWNKYAELQVEIRNLEAHYTSYLEENSHLKHVLDQYLKTVSRPSSVPSSLARDKEYLTNRSSKPTSCR</sequence>
<dbReference type="FunCoup" id="T1I3Z0">
    <property type="interactions" value="32"/>
</dbReference>
<dbReference type="InterPro" id="IPR039505">
    <property type="entry name" value="DRC1/2_N"/>
</dbReference>
<dbReference type="Pfam" id="PF14772">
    <property type="entry name" value="NYD-SP28"/>
    <property type="match status" value="1"/>
</dbReference>
<protein>
    <recommendedName>
        <fullName evidence="10">Dynein regulatory complex subunit 2</fullName>
    </recommendedName>
    <alternativeName>
        <fullName evidence="11">Coiled-coil domain-containing protein 65</fullName>
    </alternativeName>
</protein>
<evidence type="ECO:0000313" key="14">
    <source>
        <dbReference type="EnsemblMetazoa" id="RPRC011009-PA"/>
    </source>
</evidence>
<evidence type="ECO:0000256" key="11">
    <source>
        <dbReference type="ARBA" id="ARBA00041517"/>
    </source>
</evidence>
<dbReference type="RefSeq" id="XP_073989302.1">
    <property type="nucleotide sequence ID" value="XM_074133201.1"/>
</dbReference>
<evidence type="ECO:0000256" key="4">
    <source>
        <dbReference type="ARBA" id="ARBA00023054"/>
    </source>
</evidence>
<organism evidence="14 15">
    <name type="scientific">Rhodnius prolixus</name>
    <name type="common">Triatomid bug</name>
    <dbReference type="NCBI Taxonomy" id="13249"/>
    <lineage>
        <taxon>Eukaryota</taxon>
        <taxon>Metazoa</taxon>
        <taxon>Ecdysozoa</taxon>
        <taxon>Arthropoda</taxon>
        <taxon>Hexapoda</taxon>
        <taxon>Insecta</taxon>
        <taxon>Pterygota</taxon>
        <taxon>Neoptera</taxon>
        <taxon>Paraneoptera</taxon>
        <taxon>Hemiptera</taxon>
        <taxon>Heteroptera</taxon>
        <taxon>Panheteroptera</taxon>
        <taxon>Cimicomorpha</taxon>
        <taxon>Reduviidae</taxon>
        <taxon>Triatominae</taxon>
        <taxon>Rhodnius</taxon>
    </lineage>
</organism>
<evidence type="ECO:0000256" key="6">
    <source>
        <dbReference type="ARBA" id="ARBA00023212"/>
    </source>
</evidence>
<dbReference type="PANTHER" id="PTHR21625:SF0">
    <property type="entry name" value="DYNEIN REGULATORY COMPLEX SUBUNIT 2"/>
    <property type="match status" value="1"/>
</dbReference>
<proteinExistence type="inferred from homology"/>
<dbReference type="InParanoid" id="T1I3Z0"/>
<dbReference type="VEuPathDB" id="VectorBase:RPRC011009"/>
<evidence type="ECO:0000256" key="7">
    <source>
        <dbReference type="ARBA" id="ARBA00023273"/>
    </source>
</evidence>
<dbReference type="GO" id="GO:0060285">
    <property type="term" value="P:cilium-dependent cell motility"/>
    <property type="evidence" value="ECO:0007669"/>
    <property type="project" value="TreeGrafter"/>
</dbReference>
<evidence type="ECO:0000256" key="1">
    <source>
        <dbReference type="ARBA" id="ARBA00004611"/>
    </source>
</evidence>
<dbReference type="OMA" id="WEYLDLF"/>
<evidence type="ECO:0000256" key="3">
    <source>
        <dbReference type="ARBA" id="ARBA00022846"/>
    </source>
</evidence>
<keyword evidence="7" id="KW-0966">Cell projection</keyword>
<evidence type="ECO:0000256" key="9">
    <source>
        <dbReference type="ARBA" id="ARBA00038424"/>
    </source>
</evidence>
<dbReference type="GO" id="GO:0070286">
    <property type="term" value="P:axonemal dynein complex assembly"/>
    <property type="evidence" value="ECO:0007669"/>
    <property type="project" value="InterPro"/>
</dbReference>
<keyword evidence="6" id="KW-0206">Cytoskeleton</keyword>
<comment type="similarity">
    <text evidence="9">Belongs to the DRC2 family.</text>
</comment>
<dbReference type="AlphaFoldDB" id="T1I3Z0"/>
<evidence type="ECO:0000256" key="8">
    <source>
        <dbReference type="ARBA" id="ARBA00037841"/>
    </source>
</evidence>
<keyword evidence="5" id="KW-0969">Cilium</keyword>
<name>T1I3Z0_RHOPR</name>
<evidence type="ECO:0000256" key="10">
    <source>
        <dbReference type="ARBA" id="ARBA00040899"/>
    </source>
</evidence>
<evidence type="ECO:0000256" key="12">
    <source>
        <dbReference type="ARBA" id="ARBA00045865"/>
    </source>
</evidence>
<dbReference type="PANTHER" id="PTHR21625">
    <property type="entry name" value="NYD-SP28 PROTEIN"/>
    <property type="match status" value="1"/>
</dbReference>
<feature type="domain" description="Dynein regulatory complex protein 1/2 N-terminal" evidence="13">
    <location>
        <begin position="26"/>
        <end position="127"/>
    </location>
</feature>
<comment type="function">
    <text evidence="12">Component of the nexin-dynein regulatory complex (N-DRC), a key regulator of ciliary/flagellar motility which maintains the alignment and integrity of the distal axoneme and regulates microtubule sliding in motile axonemes. Plays a critical role in the assembly of N-DRC and also stabilizes the assembly of multiple inner dynein arms and radial spokes. Coassembles with DRC1 to form a central scaffold needed for assembly of the N-DRC and its attachment to the outer doublet microtubules.</text>
</comment>
<keyword evidence="15" id="KW-1185">Reference proteome</keyword>
<dbReference type="eggNOG" id="ENOG502QQDD">
    <property type="taxonomic scope" value="Eukaryota"/>
</dbReference>
<keyword evidence="3" id="KW-0282">Flagellum</keyword>
<evidence type="ECO:0000256" key="2">
    <source>
        <dbReference type="ARBA" id="ARBA00022490"/>
    </source>
</evidence>
<dbReference type="EnsemblMetazoa" id="RPRC011009-RA">
    <property type="protein sequence ID" value="RPRC011009-PA"/>
    <property type="gene ID" value="RPRC011009"/>
</dbReference>
<dbReference type="HOGENOM" id="CLU_026536_1_0_1"/>
<dbReference type="STRING" id="13249.T1I3Z0"/>
<dbReference type="InterPro" id="IPR039750">
    <property type="entry name" value="DRC1/DRC2"/>
</dbReference>
<comment type="subcellular location">
    <subcellularLocation>
        <location evidence="1">Cytoplasm</location>
        <location evidence="1">Cytoskeleton</location>
        <location evidence="1">Flagellum axoneme</location>
    </subcellularLocation>
    <subcellularLocation>
        <location evidence="8">Cytoplasm</location>
        <location evidence="8">Cytoskeleton</location>
        <location evidence="8">Flagellum basal body</location>
    </subcellularLocation>
</comment>
<dbReference type="EMBL" id="ACPB03003299">
    <property type="status" value="NOT_ANNOTATED_CDS"/>
    <property type="molecule type" value="Genomic_DNA"/>
</dbReference>
<evidence type="ECO:0000313" key="15">
    <source>
        <dbReference type="Proteomes" id="UP000015103"/>
    </source>
</evidence>
<dbReference type="GO" id="GO:0005858">
    <property type="term" value="C:axonemal dynein complex"/>
    <property type="evidence" value="ECO:0007669"/>
    <property type="project" value="InterPro"/>
</dbReference>
<dbReference type="Proteomes" id="UP000015103">
    <property type="component" value="Unassembled WGS sequence"/>
</dbReference>